<evidence type="ECO:0000313" key="3">
    <source>
        <dbReference type="Proteomes" id="UP001151760"/>
    </source>
</evidence>
<proteinExistence type="predicted"/>
<protein>
    <submittedName>
        <fullName evidence="2">Uncharacterized protein</fullName>
    </submittedName>
</protein>
<reference evidence="2" key="2">
    <citation type="submission" date="2022-01" db="EMBL/GenBank/DDBJ databases">
        <authorList>
            <person name="Yamashiro T."/>
            <person name="Shiraishi A."/>
            <person name="Satake H."/>
            <person name="Nakayama K."/>
        </authorList>
    </citation>
    <scope>NUCLEOTIDE SEQUENCE</scope>
</reference>
<evidence type="ECO:0000256" key="1">
    <source>
        <dbReference type="SAM" id="MobiDB-lite"/>
    </source>
</evidence>
<dbReference type="EMBL" id="BQNB010009451">
    <property type="protein sequence ID" value="GJS63716.1"/>
    <property type="molecule type" value="Genomic_DNA"/>
</dbReference>
<dbReference type="Proteomes" id="UP001151760">
    <property type="component" value="Unassembled WGS sequence"/>
</dbReference>
<organism evidence="2 3">
    <name type="scientific">Tanacetum coccineum</name>
    <dbReference type="NCBI Taxonomy" id="301880"/>
    <lineage>
        <taxon>Eukaryota</taxon>
        <taxon>Viridiplantae</taxon>
        <taxon>Streptophyta</taxon>
        <taxon>Embryophyta</taxon>
        <taxon>Tracheophyta</taxon>
        <taxon>Spermatophyta</taxon>
        <taxon>Magnoliopsida</taxon>
        <taxon>eudicotyledons</taxon>
        <taxon>Gunneridae</taxon>
        <taxon>Pentapetalae</taxon>
        <taxon>asterids</taxon>
        <taxon>campanulids</taxon>
        <taxon>Asterales</taxon>
        <taxon>Asteraceae</taxon>
        <taxon>Asteroideae</taxon>
        <taxon>Anthemideae</taxon>
        <taxon>Anthemidinae</taxon>
        <taxon>Tanacetum</taxon>
    </lineage>
</organism>
<feature type="region of interest" description="Disordered" evidence="1">
    <location>
        <begin position="78"/>
        <end position="102"/>
    </location>
</feature>
<reference evidence="2" key="1">
    <citation type="journal article" date="2022" name="Int. J. Mol. Sci.">
        <title>Draft Genome of Tanacetum Coccineum: Genomic Comparison of Closely Related Tanacetum-Family Plants.</title>
        <authorList>
            <person name="Yamashiro T."/>
            <person name="Shiraishi A."/>
            <person name="Nakayama K."/>
            <person name="Satake H."/>
        </authorList>
    </citation>
    <scope>NUCLEOTIDE SEQUENCE</scope>
</reference>
<name>A0ABQ4XEK6_9ASTR</name>
<keyword evidence="3" id="KW-1185">Reference proteome</keyword>
<comment type="caution">
    <text evidence="2">The sequence shown here is derived from an EMBL/GenBank/DDBJ whole genome shotgun (WGS) entry which is preliminary data.</text>
</comment>
<accession>A0ABQ4XEK6</accession>
<sequence>MIILDYSDRGETYTSKYKDACELLASVIENHSYIDEPTARWNVGLCTESHTQDSLLRSMRYKLAAKILLHELNIHSQKNRAEHDPAKNIVENEEGDAVKNIK</sequence>
<evidence type="ECO:0000313" key="2">
    <source>
        <dbReference type="EMBL" id="GJS63716.1"/>
    </source>
</evidence>
<gene>
    <name evidence="2" type="ORF">Tco_0678280</name>
</gene>